<evidence type="ECO:0000256" key="4">
    <source>
        <dbReference type="ARBA" id="ARBA00033107"/>
    </source>
</evidence>
<dbReference type="Gene3D" id="1.10.132.20">
    <property type="entry name" value="Ribosome-recycling factor"/>
    <property type="match status" value="1"/>
</dbReference>
<proteinExistence type="inferred from homology"/>
<dbReference type="InterPro" id="IPR036191">
    <property type="entry name" value="RRF_sf"/>
</dbReference>
<dbReference type="GO" id="GO:0006412">
    <property type="term" value="P:translation"/>
    <property type="evidence" value="ECO:0007669"/>
    <property type="project" value="UniProtKB-KW"/>
</dbReference>
<dbReference type="PANTHER" id="PTHR20982">
    <property type="entry name" value="RIBOSOME RECYCLING FACTOR"/>
    <property type="match status" value="1"/>
</dbReference>
<keyword evidence="8" id="KW-1185">Reference proteome</keyword>
<reference evidence="7 8" key="1">
    <citation type="journal article" date="2024" name="bioRxiv">
        <title>A reference genome for Trichogramma kaykai: A tiny desert-dwelling parasitoid wasp with competing sex-ratio distorters.</title>
        <authorList>
            <person name="Culotta J."/>
            <person name="Lindsey A.R."/>
        </authorList>
    </citation>
    <scope>NUCLEOTIDE SEQUENCE [LARGE SCALE GENOMIC DNA]</scope>
    <source>
        <strain evidence="7 8">KSX58</strain>
    </source>
</reference>
<evidence type="ECO:0000256" key="1">
    <source>
        <dbReference type="ARBA" id="ARBA00005912"/>
    </source>
</evidence>
<protein>
    <recommendedName>
        <fullName evidence="2">Ribosome-recycling factor, mitochondrial</fullName>
    </recommendedName>
    <alternativeName>
        <fullName evidence="4">Ribosome-releasing factor, mitochondrial</fullName>
    </alternativeName>
</protein>
<evidence type="ECO:0000256" key="5">
    <source>
        <dbReference type="SAM" id="MobiDB-lite"/>
    </source>
</evidence>
<dbReference type="InterPro" id="IPR023584">
    <property type="entry name" value="Ribosome_recyc_fac_dom"/>
</dbReference>
<gene>
    <name evidence="7" type="ORF">TKK_000435</name>
</gene>
<evidence type="ECO:0000256" key="3">
    <source>
        <dbReference type="ARBA" id="ARBA00022917"/>
    </source>
</evidence>
<comment type="caution">
    <text evidence="7">The sequence shown here is derived from an EMBL/GenBank/DDBJ whole genome shotgun (WGS) entry which is preliminary data.</text>
</comment>
<feature type="compositionally biased region" description="Basic and acidic residues" evidence="5">
    <location>
        <begin position="80"/>
        <end position="89"/>
    </location>
</feature>
<evidence type="ECO:0000313" key="7">
    <source>
        <dbReference type="EMBL" id="KAL3407452.1"/>
    </source>
</evidence>
<dbReference type="EMBL" id="JBJJXI010000007">
    <property type="protein sequence ID" value="KAL3407452.1"/>
    <property type="molecule type" value="Genomic_DNA"/>
</dbReference>
<evidence type="ECO:0000259" key="6">
    <source>
        <dbReference type="Pfam" id="PF01765"/>
    </source>
</evidence>
<keyword evidence="3" id="KW-0648">Protein biosynthesis</keyword>
<dbReference type="AlphaFoldDB" id="A0ABD2XQ31"/>
<dbReference type="Proteomes" id="UP001627154">
    <property type="component" value="Unassembled WGS sequence"/>
</dbReference>
<organism evidence="7 8">
    <name type="scientific">Trichogramma kaykai</name>
    <dbReference type="NCBI Taxonomy" id="54128"/>
    <lineage>
        <taxon>Eukaryota</taxon>
        <taxon>Metazoa</taxon>
        <taxon>Ecdysozoa</taxon>
        <taxon>Arthropoda</taxon>
        <taxon>Hexapoda</taxon>
        <taxon>Insecta</taxon>
        <taxon>Pterygota</taxon>
        <taxon>Neoptera</taxon>
        <taxon>Endopterygota</taxon>
        <taxon>Hymenoptera</taxon>
        <taxon>Apocrita</taxon>
        <taxon>Proctotrupomorpha</taxon>
        <taxon>Chalcidoidea</taxon>
        <taxon>Trichogrammatidae</taxon>
        <taxon>Trichogramma</taxon>
    </lineage>
</organism>
<dbReference type="InterPro" id="IPR002661">
    <property type="entry name" value="Ribosome_recyc_fac"/>
</dbReference>
<feature type="domain" description="Ribosome recycling factor" evidence="6">
    <location>
        <begin position="125"/>
        <end position="283"/>
    </location>
</feature>
<accession>A0ABD2XQ31</accession>
<evidence type="ECO:0000256" key="2">
    <source>
        <dbReference type="ARBA" id="ARBA00020581"/>
    </source>
</evidence>
<comment type="similarity">
    <text evidence="1">Belongs to the RRF family.</text>
</comment>
<dbReference type="Pfam" id="PF01765">
    <property type="entry name" value="RRF"/>
    <property type="match status" value="1"/>
</dbReference>
<dbReference type="Gene3D" id="3.30.1360.40">
    <property type="match status" value="1"/>
</dbReference>
<evidence type="ECO:0000313" key="8">
    <source>
        <dbReference type="Proteomes" id="UP001627154"/>
    </source>
</evidence>
<dbReference type="PANTHER" id="PTHR20982:SF3">
    <property type="entry name" value="MITOCHONDRIAL RIBOSOME RECYCLING FACTOR PSEUDO 1"/>
    <property type="match status" value="1"/>
</dbReference>
<feature type="region of interest" description="Disordered" evidence="5">
    <location>
        <begin position="78"/>
        <end position="98"/>
    </location>
</feature>
<sequence length="288" mass="32455">MKNLKELGRFVNLIRNKRMNIFNFQSRDYTCICMSSSPEVNNNTKNPLLFKNECSVVKQNNIMLNCASQLRSIFSSQTLERGKDRGGGKDKKKPKGGKLDLRELSGVLDVEGLSDQMSKCVENMKMDFIKNLTVRSTTGAIDTLPVKIDGKEYKLQELAQIARKPKMLVLNLAAFPTAIPHVIKAVEKSGLNINPQQDGTTVFMPIPKVTKEHRETLSKNAKAIFVKYRDQIKDIRTKSVKSLSKKDGISQDQIRRMQTQVEGLCDKYLKEANLILESKQNELTGGSD</sequence>
<name>A0ABD2XQ31_9HYME</name>
<dbReference type="SUPFAM" id="SSF55194">
    <property type="entry name" value="Ribosome recycling factor, RRF"/>
    <property type="match status" value="1"/>
</dbReference>